<dbReference type="InterPro" id="IPR010064">
    <property type="entry name" value="HK97-gp10_tail"/>
</dbReference>
<comment type="caution">
    <text evidence="1">The sequence shown here is derived from an EMBL/GenBank/DDBJ whole genome shotgun (WGS) entry which is preliminary data.</text>
</comment>
<dbReference type="EMBL" id="JAPKIY010000026">
    <property type="protein sequence ID" value="MDS0899267.1"/>
    <property type="molecule type" value="Genomic_DNA"/>
</dbReference>
<evidence type="ECO:0000313" key="1">
    <source>
        <dbReference type="EMBL" id="MDS0899267.1"/>
    </source>
</evidence>
<dbReference type="RefSeq" id="WP_126324415.1">
    <property type="nucleotide sequence ID" value="NZ_JAPKIY010000026.1"/>
</dbReference>
<gene>
    <name evidence="1" type="ORF">OSC06_14955</name>
</gene>
<reference evidence="1" key="1">
    <citation type="submission" date="2023-02" db="EMBL/GenBank/DDBJ databases">
        <title>Detection, antimicrobial susceptibility and genomic characterization of NDM-producing species of Morganellaceae, Yersiniaceae, and Enterobacteriaceae other than Klebsiella.</title>
        <authorList>
            <person name="Camargo C.H."/>
            <person name="Sacchi C.T."/>
            <person name="Campos K.R."/>
        </authorList>
    </citation>
    <scope>NUCLEOTIDE SEQUENCE</scope>
    <source>
        <strain evidence="1">1189_21</strain>
    </source>
</reference>
<dbReference type="Pfam" id="PF04883">
    <property type="entry name" value="HK97-gp10_like"/>
    <property type="match status" value="1"/>
</dbReference>
<dbReference type="NCBIfam" id="TIGR01725">
    <property type="entry name" value="phge_HK97_gp10"/>
    <property type="match status" value="1"/>
</dbReference>
<name>A0AAE4FFM2_MORMO</name>
<evidence type="ECO:0000313" key="2">
    <source>
        <dbReference type="Proteomes" id="UP001182247"/>
    </source>
</evidence>
<dbReference type="AlphaFoldDB" id="A0AAE4FFM2"/>
<protein>
    <submittedName>
        <fullName evidence="1">HK97 gp10 family phage protein</fullName>
    </submittedName>
</protein>
<organism evidence="1 2">
    <name type="scientific">Morganella morganii</name>
    <name type="common">Proteus morganii</name>
    <dbReference type="NCBI Taxonomy" id="582"/>
    <lineage>
        <taxon>Bacteria</taxon>
        <taxon>Pseudomonadati</taxon>
        <taxon>Pseudomonadota</taxon>
        <taxon>Gammaproteobacteria</taxon>
        <taxon>Enterobacterales</taxon>
        <taxon>Morganellaceae</taxon>
        <taxon>Morganella</taxon>
    </lineage>
</organism>
<dbReference type="Proteomes" id="UP001182247">
    <property type="component" value="Unassembled WGS sequence"/>
</dbReference>
<sequence>MADMGLDLSGFAELSRDLESLSRTENTRVLREATKAAADMLRDEVRRSAPVRTGKLARNIVTGSQRSRYKGEVVSGVYIRGTNAAGTNSDNTLKADDPRNAFYWRFLENGTSKMAPQPFIRPAFDGKADEAADLALSKLSQAIDKVLSG</sequence>
<proteinExistence type="predicted"/>
<accession>A0AAE4FFM2</accession>